<dbReference type="SUPFAM" id="SSF81296">
    <property type="entry name" value="E set domains"/>
    <property type="match status" value="1"/>
</dbReference>
<keyword evidence="4" id="KW-0186">Copper</keyword>
<dbReference type="Proteomes" id="UP001142291">
    <property type="component" value="Unassembled WGS sequence"/>
</dbReference>
<organism evidence="9 10">
    <name type="scientific">Microbacterium dextranolyticum</name>
    <dbReference type="NCBI Taxonomy" id="36806"/>
    <lineage>
        <taxon>Bacteria</taxon>
        <taxon>Bacillati</taxon>
        <taxon>Actinomycetota</taxon>
        <taxon>Actinomycetes</taxon>
        <taxon>Micrococcales</taxon>
        <taxon>Microbacteriaceae</taxon>
        <taxon>Microbacterium</taxon>
    </lineage>
</organism>
<dbReference type="Pfam" id="PF04234">
    <property type="entry name" value="CopC"/>
    <property type="match status" value="1"/>
</dbReference>
<comment type="caution">
    <text evidence="9">The sequence shown here is derived from an EMBL/GenBank/DDBJ whole genome shotgun (WGS) entry which is preliminary data.</text>
</comment>
<name>A0A9W6HQ37_9MICO</name>
<dbReference type="RefSeq" id="WP_239531771.1">
    <property type="nucleotide sequence ID" value="NZ_BAAAUR010000014.1"/>
</dbReference>
<keyword evidence="10" id="KW-1185">Reference proteome</keyword>
<dbReference type="AlphaFoldDB" id="A0A9W6HQ37"/>
<proteinExistence type="predicted"/>
<keyword evidence="6" id="KW-0812">Transmembrane</keyword>
<dbReference type="GO" id="GO:0005886">
    <property type="term" value="C:plasma membrane"/>
    <property type="evidence" value="ECO:0007669"/>
    <property type="project" value="TreeGrafter"/>
</dbReference>
<dbReference type="GO" id="GO:0005507">
    <property type="term" value="F:copper ion binding"/>
    <property type="evidence" value="ECO:0007669"/>
    <property type="project" value="InterPro"/>
</dbReference>
<evidence type="ECO:0000256" key="1">
    <source>
        <dbReference type="ARBA" id="ARBA00004196"/>
    </source>
</evidence>
<evidence type="ECO:0000256" key="6">
    <source>
        <dbReference type="SAM" id="Phobius"/>
    </source>
</evidence>
<evidence type="ECO:0000259" key="8">
    <source>
        <dbReference type="Pfam" id="PF04234"/>
    </source>
</evidence>
<keyword evidence="3 7" id="KW-0732">Signal</keyword>
<dbReference type="EMBL" id="BSER01000012">
    <property type="protein sequence ID" value="GLJ96568.1"/>
    <property type="molecule type" value="Genomic_DNA"/>
</dbReference>
<evidence type="ECO:0000256" key="3">
    <source>
        <dbReference type="ARBA" id="ARBA00022729"/>
    </source>
</evidence>
<evidence type="ECO:0000256" key="4">
    <source>
        <dbReference type="ARBA" id="ARBA00023008"/>
    </source>
</evidence>
<dbReference type="InterPro" id="IPR007348">
    <property type="entry name" value="CopC_dom"/>
</dbReference>
<evidence type="ECO:0000256" key="7">
    <source>
        <dbReference type="SAM" id="SignalP"/>
    </source>
</evidence>
<keyword evidence="6" id="KW-1133">Transmembrane helix</keyword>
<dbReference type="PANTHER" id="PTHR34820">
    <property type="entry name" value="INNER MEMBRANE PROTEIN YEBZ"/>
    <property type="match status" value="1"/>
</dbReference>
<gene>
    <name evidence="9" type="ORF">GCM10017591_26310</name>
</gene>
<dbReference type="GO" id="GO:0006825">
    <property type="term" value="P:copper ion transport"/>
    <property type="evidence" value="ECO:0007669"/>
    <property type="project" value="InterPro"/>
</dbReference>
<evidence type="ECO:0000313" key="10">
    <source>
        <dbReference type="Proteomes" id="UP001142291"/>
    </source>
</evidence>
<reference evidence="9" key="2">
    <citation type="submission" date="2023-01" db="EMBL/GenBank/DDBJ databases">
        <authorList>
            <person name="Sun Q."/>
            <person name="Evtushenko L."/>
        </authorList>
    </citation>
    <scope>NUCLEOTIDE SEQUENCE</scope>
    <source>
        <strain evidence="9">VKM Ac-1940</strain>
    </source>
</reference>
<feature type="transmembrane region" description="Helical" evidence="6">
    <location>
        <begin position="157"/>
        <end position="182"/>
    </location>
</feature>
<feature type="chain" id="PRO_5040825360" description="CopC domain-containing protein" evidence="7">
    <location>
        <begin position="28"/>
        <end position="191"/>
    </location>
</feature>
<sequence length="191" mass="19418">MSRSRSLAIAVLAAVVGVLGFASPAAAHDELIASTPSIGEQLASAPSEVALTFSAEVLTIGAAVIVADGAGRDWVADEPVVTDGVVTVGLQSGMPDAGYEIRWRVVSEDGHPISGLVPFTVGDASPLERTPAATGAATDETGPQAAMQEQGAHEDQGVLRILLIGIGGAIVAVAVFTLIQLLRRKKGTRST</sequence>
<keyword evidence="6" id="KW-0472">Membrane</keyword>
<feature type="signal peptide" evidence="7">
    <location>
        <begin position="1"/>
        <end position="27"/>
    </location>
</feature>
<accession>A0A9W6HQ37</accession>
<protein>
    <recommendedName>
        <fullName evidence="8">CopC domain-containing protein</fullName>
    </recommendedName>
</protein>
<reference evidence="9" key="1">
    <citation type="journal article" date="2014" name="Int. J. Syst. Evol. Microbiol.">
        <title>Complete genome sequence of Corynebacterium casei LMG S-19264T (=DSM 44701T), isolated from a smear-ripened cheese.</title>
        <authorList>
            <consortium name="US DOE Joint Genome Institute (JGI-PGF)"/>
            <person name="Walter F."/>
            <person name="Albersmeier A."/>
            <person name="Kalinowski J."/>
            <person name="Ruckert C."/>
        </authorList>
    </citation>
    <scope>NUCLEOTIDE SEQUENCE</scope>
    <source>
        <strain evidence="9">VKM Ac-1940</strain>
    </source>
</reference>
<dbReference type="InterPro" id="IPR032694">
    <property type="entry name" value="CopC/D"/>
</dbReference>
<comment type="subcellular location">
    <subcellularLocation>
        <location evidence="1">Cell envelope</location>
    </subcellularLocation>
</comment>
<evidence type="ECO:0000256" key="2">
    <source>
        <dbReference type="ARBA" id="ARBA00022723"/>
    </source>
</evidence>
<feature type="domain" description="CopC" evidence="8">
    <location>
        <begin position="28"/>
        <end position="121"/>
    </location>
</feature>
<keyword evidence="2" id="KW-0479">Metal-binding</keyword>
<dbReference type="GO" id="GO:0030313">
    <property type="term" value="C:cell envelope"/>
    <property type="evidence" value="ECO:0007669"/>
    <property type="project" value="UniProtKB-SubCell"/>
</dbReference>
<dbReference type="Gene3D" id="2.60.40.1220">
    <property type="match status" value="1"/>
</dbReference>
<dbReference type="GO" id="GO:0046688">
    <property type="term" value="P:response to copper ion"/>
    <property type="evidence" value="ECO:0007669"/>
    <property type="project" value="InterPro"/>
</dbReference>
<dbReference type="PANTHER" id="PTHR34820:SF4">
    <property type="entry name" value="INNER MEMBRANE PROTEIN YEBZ"/>
    <property type="match status" value="1"/>
</dbReference>
<feature type="region of interest" description="Disordered" evidence="5">
    <location>
        <begin position="126"/>
        <end position="150"/>
    </location>
</feature>
<evidence type="ECO:0000256" key="5">
    <source>
        <dbReference type="SAM" id="MobiDB-lite"/>
    </source>
</evidence>
<dbReference type="InterPro" id="IPR014756">
    <property type="entry name" value="Ig_E-set"/>
</dbReference>
<evidence type="ECO:0000313" key="9">
    <source>
        <dbReference type="EMBL" id="GLJ96568.1"/>
    </source>
</evidence>
<dbReference type="InterPro" id="IPR014755">
    <property type="entry name" value="Cu-Rt/internalin_Ig-like"/>
</dbReference>
<dbReference type="GO" id="GO:0042597">
    <property type="term" value="C:periplasmic space"/>
    <property type="evidence" value="ECO:0007669"/>
    <property type="project" value="InterPro"/>
</dbReference>